<dbReference type="RefSeq" id="WP_013817870.1">
    <property type="nucleotide sequence ID" value="NC_015572.1"/>
</dbReference>
<dbReference type="STRING" id="857087.Metme_1177"/>
<dbReference type="InterPro" id="IPR013815">
    <property type="entry name" value="ATP_grasp_subdomain_1"/>
</dbReference>
<keyword evidence="3" id="KW-0670">Pyruvate</keyword>
<dbReference type="Gene3D" id="3.30.1490.20">
    <property type="entry name" value="ATP-grasp fold, A domain"/>
    <property type="match status" value="1"/>
</dbReference>
<evidence type="ECO:0000313" key="3">
    <source>
        <dbReference type="EMBL" id="AEF99605.1"/>
    </source>
</evidence>
<dbReference type="OrthoDB" id="3590125at2"/>
<keyword evidence="3" id="KW-0808">Transferase</keyword>
<name>F9ZWD6_METMM</name>
<proteinExistence type="predicted"/>
<sequence length="792" mass="88196">MIESSSKAQTLIRVKAKVSLFKVPELEFFDTDTFLSAPDQVVARVKSFFLGLPIVVRSSAVDEDGATFALAGEYDSVLNVPSDDPNAITTAIEKVITSYGRKGSRNGNDEVIVQEMVTNTCMSGVVFTHDLNTGAPYYVINYDDVSGLTNTVTSGGGEYANRTLYIHRGATQSLRSMRFQRLIEAIQELEQVMGSQFLDVEFALGEDFTPYLLQVRAITTQPNWNRAIAKRIDAALQGIQTYLRMRLRPMMGVYGQTTVLGQMPDWNPAEMIGRAPRALAFSLYKTLITDHAWRIAREAMGYAVPVGQPLMVSLAGQPFIDTRLSFHSFLPAGLSSEIGGKLVDAWVKRLQDLPELHDKVEFDVAVTAYSFDIDEKIETLIGSILNQSEKEQLKEAFRQQTCTLLSDNSEGSISKALAKVEELRRKQVNVHQLIVEEDIINLFAMIDNCIRLGTVPFSILARHGFIARTILLSLNKRGIFSMEDIDSIQSGVRTVASTLVSDMRRLQLGELSRTDFMVEYGHLRPGTYDILSRRYDQMSDFGIKDTHVNSEQEQKKFVLADNHRREIDALLQAEGFSETNADKLFDYIHTAIVGREYGKFVFTRSVSDMLELIANFAEKHGLSREEISHVSIDKLLEVLNKSSEGSIEERLRKIAEDEAEQHALSVGIRLPQVLFDEAGVHVVPFQISHPNFITHYNITAACVYLHGEQPVTALSGKIILIENADPGFDWIFAQQIGGLITKYGGANSHMAIRCAEFGIPAAIGCGEQRFEAFICANQILLDCAAGLIKPLH</sequence>
<dbReference type="eggNOG" id="COG1080">
    <property type="taxonomic scope" value="Bacteria"/>
</dbReference>
<reference key="2">
    <citation type="submission" date="2011-05" db="EMBL/GenBank/DDBJ databases">
        <title>Complete genome sequence of the aerobic marine methanotroph Methylomonas methanica MC09.</title>
        <authorList>
            <person name="Boden R."/>
            <person name="Cunliffe M."/>
            <person name="Scanlan J."/>
            <person name="Moussard H."/>
            <person name="Kits K.D."/>
            <person name="Klotz M."/>
            <person name="Jetten M."/>
            <person name="Vuilleumier S."/>
            <person name="Han J."/>
            <person name="Peters L."/>
            <person name="Mikhailova N."/>
            <person name="Teshima H."/>
            <person name="Tapia R."/>
            <person name="Kyrpides N."/>
            <person name="Ivanova N."/>
            <person name="Pagani I."/>
            <person name="Cheng J.-F."/>
            <person name="Goodwin L."/>
            <person name="Han C."/>
            <person name="Hauser L."/>
            <person name="Land M."/>
            <person name="Lapidus A."/>
            <person name="Lucas S."/>
            <person name="Pitluck S."/>
            <person name="Woyke T."/>
            <person name="Stein L.Y."/>
            <person name="Murrell C."/>
        </authorList>
    </citation>
    <scope>NUCLEOTIDE SEQUENCE</scope>
    <source>
        <strain>MC09</strain>
    </source>
</reference>
<dbReference type="SUPFAM" id="SSF56059">
    <property type="entry name" value="Glutathione synthetase ATP-binding domain-like"/>
    <property type="match status" value="1"/>
</dbReference>
<dbReference type="Gene3D" id="3.30.470.20">
    <property type="entry name" value="ATP-grasp fold, B domain"/>
    <property type="match status" value="1"/>
</dbReference>
<gene>
    <name evidence="3" type="ordered locus">Metme_1177</name>
</gene>
<dbReference type="Pfam" id="PF01326">
    <property type="entry name" value="PPDK_N"/>
    <property type="match status" value="1"/>
</dbReference>
<dbReference type="KEGG" id="mmt:Metme_1177"/>
<dbReference type="InterPro" id="IPR008279">
    <property type="entry name" value="PEP-util_enz_mobile_dom"/>
</dbReference>
<dbReference type="HOGENOM" id="CLU_011659_0_0_6"/>
<keyword evidence="4" id="KW-1185">Reference proteome</keyword>
<dbReference type="GO" id="GO:0016301">
    <property type="term" value="F:kinase activity"/>
    <property type="evidence" value="ECO:0007669"/>
    <property type="project" value="UniProtKB-KW"/>
</dbReference>
<keyword evidence="3" id="KW-0418">Kinase</keyword>
<protein>
    <submittedName>
        <fullName evidence="3">Pyruvate phosphate dikinase PEP/pyruvate-binding protein</fullName>
    </submittedName>
</protein>
<dbReference type="InterPro" id="IPR036637">
    <property type="entry name" value="Phosphohistidine_dom_sf"/>
</dbReference>
<dbReference type="eggNOG" id="COG0574">
    <property type="taxonomic scope" value="Bacteria"/>
</dbReference>
<dbReference type="PANTHER" id="PTHR43615">
    <property type="entry name" value="PHOSPHOENOLPYRUVATE SYNTHASE-RELATED"/>
    <property type="match status" value="1"/>
</dbReference>
<dbReference type="InterPro" id="IPR051549">
    <property type="entry name" value="PEP_Utilizing_Enz"/>
</dbReference>
<dbReference type="SUPFAM" id="SSF52009">
    <property type="entry name" value="Phosphohistidine domain"/>
    <property type="match status" value="1"/>
</dbReference>
<reference evidence="4" key="3">
    <citation type="submission" date="2011-05" db="EMBL/GenBank/DDBJ databases">
        <title>Complete sequence of Methylomonas methanica MC09.</title>
        <authorList>
            <consortium name="US DOE Joint Genome Institute"/>
            <person name="Lucas S."/>
            <person name="Han J."/>
            <person name="Lapidus A."/>
            <person name="Cheng J.-F."/>
            <person name="Goodwin L."/>
            <person name="Pitluck S."/>
            <person name="Peters L."/>
            <person name="Mikhailova N."/>
            <person name="Teshima H."/>
            <person name="Han C."/>
            <person name="Tapia R."/>
            <person name="Land M."/>
            <person name="Hauser L."/>
            <person name="Kyrpides N."/>
            <person name="Ivanova N."/>
            <person name="Pagani I."/>
            <person name="Stein L."/>
            <person name="Woyke T."/>
        </authorList>
    </citation>
    <scope>NUCLEOTIDE SEQUENCE [LARGE SCALE GENOMIC DNA]</scope>
    <source>
        <strain evidence="4">MC09</strain>
    </source>
</reference>
<evidence type="ECO:0000259" key="1">
    <source>
        <dbReference type="Pfam" id="PF00391"/>
    </source>
</evidence>
<dbReference type="InterPro" id="IPR002192">
    <property type="entry name" value="PPDK_AMP/ATP-bd"/>
</dbReference>
<dbReference type="Pfam" id="PF00391">
    <property type="entry name" value="PEP-utilizers"/>
    <property type="match status" value="1"/>
</dbReference>
<feature type="domain" description="PEP-utilising enzyme mobile" evidence="1">
    <location>
        <begin position="716"/>
        <end position="786"/>
    </location>
</feature>
<dbReference type="EMBL" id="CP002738">
    <property type="protein sequence ID" value="AEF99605.1"/>
    <property type="molecule type" value="Genomic_DNA"/>
</dbReference>
<dbReference type="PANTHER" id="PTHR43615:SF1">
    <property type="entry name" value="PPDK_N DOMAIN-CONTAINING PROTEIN"/>
    <property type="match status" value="1"/>
</dbReference>
<dbReference type="AlphaFoldDB" id="F9ZWD6"/>
<evidence type="ECO:0000313" key="4">
    <source>
        <dbReference type="Proteomes" id="UP000008888"/>
    </source>
</evidence>
<dbReference type="Gene3D" id="3.50.30.10">
    <property type="entry name" value="Phosphohistidine domain"/>
    <property type="match status" value="1"/>
</dbReference>
<accession>F9ZWD6</accession>
<reference evidence="3 4" key="1">
    <citation type="journal article" date="2011" name="J. Bacteriol.">
        <title>Complete Genome Sequence of the Aerobic Marine Methanotroph Methylomonas methanica MC09.</title>
        <authorList>
            <person name="Boden R."/>
            <person name="Cunliffe M."/>
            <person name="Scanlan J."/>
            <person name="Moussard H."/>
            <person name="Kits K.D."/>
            <person name="Klotz M.G."/>
            <person name="Jetten M.S."/>
            <person name="Vuilleumier S."/>
            <person name="Han J."/>
            <person name="Peters L."/>
            <person name="Mikhailova N."/>
            <person name="Teshima H."/>
            <person name="Tapia R."/>
            <person name="Kyrpides N."/>
            <person name="Ivanova N."/>
            <person name="Pagani I."/>
            <person name="Cheng J.F."/>
            <person name="Goodwin L."/>
            <person name="Han C."/>
            <person name="Hauser L."/>
            <person name="Land M.L."/>
            <person name="Lapidus A."/>
            <person name="Lucas S."/>
            <person name="Pitluck S."/>
            <person name="Woyke T."/>
            <person name="Stein L."/>
            <person name="Murrell J.C."/>
        </authorList>
    </citation>
    <scope>NUCLEOTIDE SEQUENCE [LARGE SCALE GENOMIC DNA]</scope>
    <source>
        <strain evidence="3 4">MC09</strain>
    </source>
</reference>
<evidence type="ECO:0000259" key="2">
    <source>
        <dbReference type="Pfam" id="PF01326"/>
    </source>
</evidence>
<dbReference type="NCBIfam" id="NF004508">
    <property type="entry name" value="PRK05849.1"/>
    <property type="match status" value="1"/>
</dbReference>
<dbReference type="Proteomes" id="UP000008888">
    <property type="component" value="Chromosome"/>
</dbReference>
<feature type="domain" description="Pyruvate phosphate dikinase AMP/ATP-binding" evidence="2">
    <location>
        <begin position="52"/>
        <end position="141"/>
    </location>
</feature>
<organism evidence="3 4">
    <name type="scientific">Methylomonas methanica (strain DSM 25384 / MC09)</name>
    <dbReference type="NCBI Taxonomy" id="857087"/>
    <lineage>
        <taxon>Bacteria</taxon>
        <taxon>Pseudomonadati</taxon>
        <taxon>Pseudomonadota</taxon>
        <taxon>Gammaproteobacteria</taxon>
        <taxon>Methylococcales</taxon>
        <taxon>Methylococcaceae</taxon>
        <taxon>Methylomonas</taxon>
    </lineage>
</organism>
<dbReference type="GO" id="GO:0005524">
    <property type="term" value="F:ATP binding"/>
    <property type="evidence" value="ECO:0007669"/>
    <property type="project" value="InterPro"/>
</dbReference>